<dbReference type="Pfam" id="PF08669">
    <property type="entry name" value="GCV_T_C"/>
    <property type="match status" value="1"/>
</dbReference>
<evidence type="ECO:0000256" key="6">
    <source>
        <dbReference type="ARBA" id="ARBA00047665"/>
    </source>
</evidence>
<dbReference type="GO" id="GO:0008483">
    <property type="term" value="F:transaminase activity"/>
    <property type="evidence" value="ECO:0007669"/>
    <property type="project" value="UniProtKB-KW"/>
</dbReference>
<dbReference type="InterPro" id="IPR013977">
    <property type="entry name" value="GcvT_C"/>
</dbReference>
<dbReference type="Gene3D" id="2.40.30.110">
    <property type="entry name" value="Aminomethyltransferase beta-barrel domains"/>
    <property type="match status" value="1"/>
</dbReference>
<dbReference type="InterPro" id="IPR006223">
    <property type="entry name" value="GcvT"/>
</dbReference>
<dbReference type="Pfam" id="PF01571">
    <property type="entry name" value="GCV_T"/>
    <property type="match status" value="1"/>
</dbReference>
<comment type="catalytic activity">
    <reaction evidence="6 7">
        <text>N(6)-[(R)-S(8)-aminomethyldihydrolipoyl]-L-lysyl-[protein] + (6S)-5,6,7,8-tetrahydrofolate = N(6)-[(R)-dihydrolipoyl]-L-lysyl-[protein] + (6R)-5,10-methylene-5,6,7,8-tetrahydrofolate + NH4(+)</text>
        <dbReference type="Rhea" id="RHEA:16945"/>
        <dbReference type="Rhea" id="RHEA-COMP:10475"/>
        <dbReference type="Rhea" id="RHEA-COMP:10492"/>
        <dbReference type="ChEBI" id="CHEBI:15636"/>
        <dbReference type="ChEBI" id="CHEBI:28938"/>
        <dbReference type="ChEBI" id="CHEBI:57453"/>
        <dbReference type="ChEBI" id="CHEBI:83100"/>
        <dbReference type="ChEBI" id="CHEBI:83143"/>
        <dbReference type="EC" id="2.1.2.10"/>
    </reaction>
</comment>
<keyword evidence="3 7" id="KW-0032">Aminotransferase</keyword>
<sequence length="365" mass="39888">MEKKTPLYQTHVDLGGKIVEFGGYLMPVQYGAGVIAEHMAVRQKVGLFDVSHMAELILEGPDAVANIQHLVTADISKMVDGQVKYAMLCNDKGGIVDDLVIYRRAADKYLLVVNAGNHEKDAAWVESHISGDVHYADVSEQVAQLALQGPKAGEVLKKLCDESEIPQKYYHFTEGAALKAGGRDIPAIVSQTGYTGEFGFEIYCKSEDAVTLWNALLESGKEEGILPCGLGARDTLRLEASMPLYGHEMNDDISPKEAGLPCKLDGKDFIGRDAIIARGTPTIKRIGMKVVGRGIPREHCDLYTLDGKKVGWVSSGTHCPYLGHAVAMGYVNVEENEVGKHLNADVRGRMVEVEIVSLPFYKIER</sequence>
<evidence type="ECO:0000256" key="7">
    <source>
        <dbReference type="HAMAP-Rule" id="MF_00259"/>
    </source>
</evidence>
<evidence type="ECO:0000259" key="9">
    <source>
        <dbReference type="Pfam" id="PF01571"/>
    </source>
</evidence>
<proteinExistence type="inferred from homology"/>
<dbReference type="NCBIfam" id="TIGR00528">
    <property type="entry name" value="gcvT"/>
    <property type="match status" value="1"/>
</dbReference>
<feature type="domain" description="Aminomethyltransferase C-terminal" evidence="10">
    <location>
        <begin position="285"/>
        <end position="362"/>
    </location>
</feature>
<dbReference type="PANTHER" id="PTHR43757">
    <property type="entry name" value="AMINOMETHYLTRANSFERASE"/>
    <property type="match status" value="1"/>
</dbReference>
<dbReference type="SUPFAM" id="SSF101790">
    <property type="entry name" value="Aminomethyltransferase beta-barrel domain"/>
    <property type="match status" value="1"/>
</dbReference>
<dbReference type="InterPro" id="IPR022903">
    <property type="entry name" value="GcvT_bac"/>
</dbReference>
<comment type="subunit">
    <text evidence="7">The glycine cleavage system is composed of four proteins: P, T, L and H.</text>
</comment>
<evidence type="ECO:0000256" key="4">
    <source>
        <dbReference type="ARBA" id="ARBA00022679"/>
    </source>
</evidence>
<feature type="domain" description="GCVT N-terminal" evidence="9">
    <location>
        <begin position="7"/>
        <end position="261"/>
    </location>
</feature>
<keyword evidence="11" id="KW-0489">Methyltransferase</keyword>
<dbReference type="InterPro" id="IPR027266">
    <property type="entry name" value="TrmE/GcvT-like"/>
</dbReference>
<dbReference type="Gene3D" id="4.10.1250.10">
    <property type="entry name" value="Aminomethyltransferase fragment"/>
    <property type="match status" value="1"/>
</dbReference>
<dbReference type="NCBIfam" id="NF001567">
    <property type="entry name" value="PRK00389.1"/>
    <property type="match status" value="1"/>
</dbReference>
<evidence type="ECO:0000313" key="12">
    <source>
        <dbReference type="Proteomes" id="UP000515960"/>
    </source>
</evidence>
<dbReference type="HAMAP" id="MF_00259">
    <property type="entry name" value="GcvT"/>
    <property type="match status" value="1"/>
</dbReference>
<dbReference type="PIRSF" id="PIRSF006487">
    <property type="entry name" value="GcvT"/>
    <property type="match status" value="1"/>
</dbReference>
<dbReference type="AlphaFoldDB" id="A0A7G9B622"/>
<reference evidence="11 12" key="1">
    <citation type="submission" date="2020-08" db="EMBL/GenBank/DDBJ databases">
        <authorList>
            <person name="Liu C."/>
            <person name="Sun Q."/>
        </authorList>
    </citation>
    <scope>NUCLEOTIDE SEQUENCE [LARGE SCALE GENOMIC DNA]</scope>
    <source>
        <strain evidence="11 12">NSJ-62</strain>
    </source>
</reference>
<evidence type="ECO:0000256" key="5">
    <source>
        <dbReference type="ARBA" id="ARBA00031395"/>
    </source>
</evidence>
<accession>A0A7G9B622</accession>
<dbReference type="GO" id="GO:0019464">
    <property type="term" value="P:glycine decarboxylation via glycine cleavage system"/>
    <property type="evidence" value="ECO:0007669"/>
    <property type="project" value="UniProtKB-UniRule"/>
</dbReference>
<organism evidence="11 12">
    <name type="scientific">Oscillibacter hominis</name>
    <dbReference type="NCBI Taxonomy" id="2763056"/>
    <lineage>
        <taxon>Bacteria</taxon>
        <taxon>Bacillati</taxon>
        <taxon>Bacillota</taxon>
        <taxon>Clostridia</taxon>
        <taxon>Eubacteriales</taxon>
        <taxon>Oscillospiraceae</taxon>
        <taxon>Oscillibacter</taxon>
    </lineage>
</organism>
<evidence type="ECO:0000256" key="1">
    <source>
        <dbReference type="ARBA" id="ARBA00008609"/>
    </source>
</evidence>
<keyword evidence="12" id="KW-1185">Reference proteome</keyword>
<evidence type="ECO:0000256" key="3">
    <source>
        <dbReference type="ARBA" id="ARBA00022576"/>
    </source>
</evidence>
<keyword evidence="4 7" id="KW-0808">Transferase</keyword>
<dbReference type="KEGG" id="ohi:H8790_02895"/>
<dbReference type="EC" id="2.1.2.10" evidence="2 7"/>
<dbReference type="GO" id="GO:0008168">
    <property type="term" value="F:methyltransferase activity"/>
    <property type="evidence" value="ECO:0007669"/>
    <property type="project" value="UniProtKB-KW"/>
</dbReference>
<dbReference type="Gene3D" id="3.30.70.1400">
    <property type="entry name" value="Aminomethyltransferase beta-barrel domains"/>
    <property type="match status" value="1"/>
</dbReference>
<dbReference type="PANTHER" id="PTHR43757:SF2">
    <property type="entry name" value="AMINOMETHYLTRANSFERASE, MITOCHONDRIAL"/>
    <property type="match status" value="1"/>
</dbReference>
<dbReference type="InterPro" id="IPR028896">
    <property type="entry name" value="GcvT/YgfZ/DmdA"/>
</dbReference>
<dbReference type="Gene3D" id="3.30.1360.120">
    <property type="entry name" value="Probable tRNA modification gtpase trme, domain 1"/>
    <property type="match status" value="1"/>
</dbReference>
<dbReference type="GO" id="GO:0004047">
    <property type="term" value="F:aminomethyltransferase activity"/>
    <property type="evidence" value="ECO:0007669"/>
    <property type="project" value="UniProtKB-UniRule"/>
</dbReference>
<dbReference type="GO" id="GO:0005829">
    <property type="term" value="C:cytosol"/>
    <property type="evidence" value="ECO:0007669"/>
    <property type="project" value="TreeGrafter"/>
</dbReference>
<name>A0A7G9B622_9FIRM</name>
<evidence type="ECO:0000256" key="2">
    <source>
        <dbReference type="ARBA" id="ARBA00012616"/>
    </source>
</evidence>
<dbReference type="EMBL" id="CP060490">
    <property type="protein sequence ID" value="QNL45003.1"/>
    <property type="molecule type" value="Genomic_DNA"/>
</dbReference>
<protein>
    <recommendedName>
        <fullName evidence="2 7">Aminomethyltransferase</fullName>
        <ecNumber evidence="2 7">2.1.2.10</ecNumber>
    </recommendedName>
    <alternativeName>
        <fullName evidence="5 7">Glycine cleavage system T protein</fullName>
    </alternativeName>
</protein>
<dbReference type="GO" id="GO:0032259">
    <property type="term" value="P:methylation"/>
    <property type="evidence" value="ECO:0007669"/>
    <property type="project" value="UniProtKB-KW"/>
</dbReference>
<evidence type="ECO:0000256" key="8">
    <source>
        <dbReference type="PIRSR" id="PIRSR006487-1"/>
    </source>
</evidence>
<dbReference type="FunFam" id="3.30.70.1400:FF:000001">
    <property type="entry name" value="Aminomethyltransferase"/>
    <property type="match status" value="1"/>
</dbReference>
<dbReference type="Proteomes" id="UP000515960">
    <property type="component" value="Chromosome"/>
</dbReference>
<feature type="binding site" evidence="8">
    <location>
        <position position="201"/>
    </location>
    <ligand>
        <name>substrate</name>
    </ligand>
</feature>
<comment type="function">
    <text evidence="7">The glycine cleavage system catalyzes the degradation of glycine.</text>
</comment>
<evidence type="ECO:0000259" key="10">
    <source>
        <dbReference type="Pfam" id="PF08669"/>
    </source>
</evidence>
<gene>
    <name evidence="7 11" type="primary">gcvT</name>
    <name evidence="11" type="ORF">H8790_02895</name>
</gene>
<dbReference type="InterPro" id="IPR006222">
    <property type="entry name" value="GCVT_N"/>
</dbReference>
<dbReference type="GO" id="GO:0005960">
    <property type="term" value="C:glycine cleavage complex"/>
    <property type="evidence" value="ECO:0007669"/>
    <property type="project" value="InterPro"/>
</dbReference>
<dbReference type="RefSeq" id="WP_187333522.1">
    <property type="nucleotide sequence ID" value="NZ_CP060490.1"/>
</dbReference>
<dbReference type="InterPro" id="IPR029043">
    <property type="entry name" value="GcvT/YgfZ_C"/>
</dbReference>
<evidence type="ECO:0000313" key="11">
    <source>
        <dbReference type="EMBL" id="QNL45003.1"/>
    </source>
</evidence>
<comment type="similarity">
    <text evidence="1 7">Belongs to the GcvT family.</text>
</comment>
<dbReference type="SUPFAM" id="SSF103025">
    <property type="entry name" value="Folate-binding domain"/>
    <property type="match status" value="1"/>
</dbReference>